<dbReference type="EMBL" id="FR854368">
    <property type="protein sequence ID" value="CCC04195.1"/>
    <property type="molecule type" value="Genomic_DNA"/>
</dbReference>
<dbReference type="HOGENOM" id="CLU_2633669_0_0_9"/>
<reference evidence="1" key="2">
    <citation type="submission" date="2011-05" db="EMBL/GenBank/DDBJ databases">
        <authorList>
            <person name="Davey R."/>
        </authorList>
    </citation>
    <scope>NUCLEOTIDE SEQUENCE</scope>
    <source>
        <strain evidence="1">ATCC 53608</strain>
    </source>
</reference>
<proteinExistence type="predicted"/>
<dbReference type="AlphaFoldDB" id="F8KFE9"/>
<gene>
    <name evidence="1" type="ORF">LRATCC53608_1442</name>
</gene>
<dbReference type="AntiFam" id="ANF00012">
    <property type="entry name" value="tRNA translation"/>
</dbReference>
<protein>
    <submittedName>
        <fullName evidence="1">Uncharacterized protein</fullName>
    </submittedName>
</protein>
<evidence type="ECO:0000313" key="1">
    <source>
        <dbReference type="EMBL" id="CCC04195.1"/>
    </source>
</evidence>
<organism evidence="1">
    <name type="scientific">Limosilactobacillus reuteri subsp. suis (strain ATCC 53608 / LMG 31752 / 1063)</name>
    <name type="common">Lactobacillus reuteri</name>
    <dbReference type="NCBI Taxonomy" id="927703"/>
    <lineage>
        <taxon>Bacteria</taxon>
        <taxon>Bacillati</taxon>
        <taxon>Bacillota</taxon>
        <taxon>Bacilli</taxon>
        <taxon>Lactobacillales</taxon>
        <taxon>Lactobacillaceae</taxon>
        <taxon>Limosilactobacillus</taxon>
    </lineage>
</organism>
<sequence length="77" mass="8978">MQFRLLKRYLEGIKKDASQTANISIDSGSQTRTDDNLINSQVLYQLSYAGITHQHKILYHVDKSLQTIILNFIYQNY</sequence>
<reference evidence="1" key="1">
    <citation type="journal article" date="2011" name="J. Bacteriol.">
        <title>Genome sequence of the vertebrate gut symbiont Lactobacillus reuteri ATCC 53608.</title>
        <authorList>
            <person name="Heavens D."/>
            <person name="Tailford L.E."/>
            <person name="Crossman L."/>
            <person name="Jeffers F."/>
            <person name="Mackenzie D.A."/>
            <person name="Caccamo M."/>
            <person name="Juge N."/>
        </authorList>
    </citation>
    <scope>NUCLEOTIDE SEQUENCE [LARGE SCALE GENOMIC DNA]</scope>
    <source>
        <strain evidence="1">ATCC 53608</strain>
    </source>
</reference>
<name>F8KFE9_LIMR5</name>
<accession>F8KFE9</accession>